<keyword evidence="2" id="KW-1003">Cell membrane</keyword>
<keyword evidence="4 7" id="KW-1133">Transmembrane helix</keyword>
<evidence type="ECO:0000256" key="3">
    <source>
        <dbReference type="ARBA" id="ARBA00022692"/>
    </source>
</evidence>
<dbReference type="Pfam" id="PF02743">
    <property type="entry name" value="dCache_1"/>
    <property type="match status" value="1"/>
</dbReference>
<comment type="subcellular location">
    <subcellularLocation>
        <location evidence="1">Cell membrane</location>
        <topology evidence="1">Multi-pass membrane protein</topology>
    </subcellularLocation>
</comment>
<dbReference type="CDD" id="cd06225">
    <property type="entry name" value="HAMP"/>
    <property type="match status" value="1"/>
</dbReference>
<feature type="domain" description="Cache" evidence="8">
    <location>
        <begin position="52"/>
        <end position="264"/>
    </location>
</feature>
<feature type="transmembrane region" description="Helical" evidence="7">
    <location>
        <begin position="279"/>
        <end position="302"/>
    </location>
</feature>
<feature type="coiled-coil region" evidence="6">
    <location>
        <begin position="355"/>
        <end position="382"/>
    </location>
</feature>
<dbReference type="Proteomes" id="UP000637383">
    <property type="component" value="Unassembled WGS sequence"/>
</dbReference>
<evidence type="ECO:0000313" key="9">
    <source>
        <dbReference type="EMBL" id="MBD2738571.1"/>
    </source>
</evidence>
<evidence type="ECO:0000256" key="5">
    <source>
        <dbReference type="ARBA" id="ARBA00023136"/>
    </source>
</evidence>
<dbReference type="SUPFAM" id="SSF103190">
    <property type="entry name" value="Sensory domain-like"/>
    <property type="match status" value="1"/>
</dbReference>
<gene>
    <name evidence="9" type="ORF">H6H03_32630</name>
</gene>
<evidence type="ECO:0000313" key="10">
    <source>
        <dbReference type="Proteomes" id="UP000637383"/>
    </source>
</evidence>
<evidence type="ECO:0000259" key="8">
    <source>
        <dbReference type="Pfam" id="PF02743"/>
    </source>
</evidence>
<proteinExistence type="predicted"/>
<keyword evidence="3 7" id="KW-0812">Transmembrane</keyword>
<evidence type="ECO:0000256" key="6">
    <source>
        <dbReference type="SAM" id="Coils"/>
    </source>
</evidence>
<keyword evidence="6" id="KW-0175">Coiled coil</keyword>
<dbReference type="Gene3D" id="6.10.340.10">
    <property type="match status" value="1"/>
</dbReference>
<dbReference type="InterPro" id="IPR033479">
    <property type="entry name" value="dCache_1"/>
</dbReference>
<dbReference type="EMBL" id="JACJTU010000053">
    <property type="protein sequence ID" value="MBD2738571.1"/>
    <property type="molecule type" value="Genomic_DNA"/>
</dbReference>
<evidence type="ECO:0000256" key="1">
    <source>
        <dbReference type="ARBA" id="ARBA00004651"/>
    </source>
</evidence>
<comment type="caution">
    <text evidence="9">The sequence shown here is derived from an EMBL/GenBank/DDBJ whole genome shotgun (WGS) entry which is preliminary data.</text>
</comment>
<evidence type="ECO:0000256" key="7">
    <source>
        <dbReference type="SAM" id="Phobius"/>
    </source>
</evidence>
<evidence type="ECO:0000256" key="2">
    <source>
        <dbReference type="ARBA" id="ARBA00022475"/>
    </source>
</evidence>
<name>A0ABR8KII1_9NOSO</name>
<accession>A0ABR8KII1</accession>
<keyword evidence="10" id="KW-1185">Reference proteome</keyword>
<keyword evidence="5 7" id="KW-0472">Membrane</keyword>
<organism evidence="9 10">
    <name type="scientific">Nostoc paludosum FACHB-159</name>
    <dbReference type="NCBI Taxonomy" id="2692908"/>
    <lineage>
        <taxon>Bacteria</taxon>
        <taxon>Bacillati</taxon>
        <taxon>Cyanobacteriota</taxon>
        <taxon>Cyanophyceae</taxon>
        <taxon>Nostocales</taxon>
        <taxon>Nostocaceae</taxon>
        <taxon>Nostoc</taxon>
    </lineage>
</organism>
<dbReference type="InterPro" id="IPR029151">
    <property type="entry name" value="Sensor-like_sf"/>
</dbReference>
<dbReference type="Gene3D" id="3.30.450.20">
    <property type="entry name" value="PAS domain"/>
    <property type="match status" value="1"/>
</dbReference>
<sequence length="448" mass="50650">MIFTACYNLQQSLNSVEAGEYSKLELLASSFATRFDQLIIDRHRVVTQASSDGYVIDFLTATTSQKPEVEDRNLQQTIENLFRSYSDVDAVLLIDKNGQCLAATDAKFIGQNYSHIQGNFYGSSIFLDETSKSRGIFFSEPVRSSNGEILGATLLKIREQDIWATIKALHLGMESYVFLIDQQGIIISQSEDYLDNHNLPYLSSNNLKQVVENKHHSLNQIESLDIPDLEVMVRAKQPGHVTSELRSQIIGFAPLATQPWILGVNQPKAEFIAPLNRLIWLHGTSVVVVGGITVIIAVLLGLSISQPIHALTITAQALEYDNFDADVLELHHNLAKFGHSQDDIGQLVRVFLEMAEEVRMRDQKLKVQVQELRIEIDESKRATDVAEITENENFRQLQKKLLKLKEFKPNVSETETQYYQRLQTQVQSLKERSLCVEELNLTVDADED</sequence>
<evidence type="ECO:0000256" key="4">
    <source>
        <dbReference type="ARBA" id="ARBA00022989"/>
    </source>
</evidence>
<reference evidence="9 10" key="1">
    <citation type="journal article" date="2020" name="ISME J.">
        <title>Comparative genomics reveals insights into cyanobacterial evolution and habitat adaptation.</title>
        <authorList>
            <person name="Chen M.Y."/>
            <person name="Teng W.K."/>
            <person name="Zhao L."/>
            <person name="Hu C.X."/>
            <person name="Zhou Y.K."/>
            <person name="Han B.P."/>
            <person name="Song L.R."/>
            <person name="Shu W.S."/>
        </authorList>
    </citation>
    <scope>NUCLEOTIDE SEQUENCE [LARGE SCALE GENOMIC DNA]</scope>
    <source>
        <strain evidence="9 10">FACHB-159</strain>
    </source>
</reference>
<protein>
    <submittedName>
        <fullName evidence="9">Cache and HAMP domain-containing protein</fullName>
    </submittedName>
</protein>